<dbReference type="AlphaFoldDB" id="A0A397U0Z4"/>
<dbReference type="GO" id="GO:0008270">
    <property type="term" value="F:zinc ion binding"/>
    <property type="evidence" value="ECO:0007669"/>
    <property type="project" value="UniProtKB-KW"/>
</dbReference>
<sequence length="607" mass="69549">MEESNFQDTELEAIVMYESAEELSDADSDEFSDAEDISELFVGKTFQDWDQVENFMKKYAAAKGYGVRIGGGGRKNAETQQIMKRIYLCRHSGKPPENMKPGGTSCQVGCSWKVNIWFKKDKNCLEVTILNNQHVGYELNSSAKRWEKLLQDYPQSKDYLMRALGSNIQSWARAFTNRQFTAGVQSTSRNESENSTLKCLLGSSNLSLCELFDALEERYQEECNYCEFINWKQTIPQVGPRNVAKTIFGPVMHQLTEFLMPNEVDESDRCIDNLFDCPQAQLSLFINNSSTILEIWEVQYLANSGSSHFVYLLNDGTFLCTCMIIKSHGYPCCHFYRVLTFTPTARFHIGLVNRRWYKDMLQGSDISDNEFIAISSNTLISISKAHSLPIRFMEPSKFDAIRAKMFANSGSGQSYEEISKAISKKRKFGEIWGLGRKIMVDAIEDSNDEIYREVLDFFCQSKEKRHKEFIMDIQNSIERRSRGRPKSSSKRIKSVLEKPNNKTKYKCKICKQIGHNSKTCKEKELSDVNSNDENDEIESKCYDEELSTVDSDHESVQEDTIELGSSNVMVVISSSLTLPIDFKNNRQRQCSICCQKEHNARTCPNKE</sequence>
<proteinExistence type="predicted"/>
<keyword evidence="1" id="KW-0862">Zinc</keyword>
<keyword evidence="1" id="KW-0479">Metal-binding</keyword>
<evidence type="ECO:0000256" key="1">
    <source>
        <dbReference type="PROSITE-ProRule" id="PRU00325"/>
    </source>
</evidence>
<dbReference type="InterPro" id="IPR007527">
    <property type="entry name" value="Znf_SWIM"/>
</dbReference>
<protein>
    <recommendedName>
        <fullName evidence="3">SWIM-type domain-containing protein</fullName>
    </recommendedName>
</protein>
<evidence type="ECO:0000313" key="5">
    <source>
        <dbReference type="Proteomes" id="UP000266673"/>
    </source>
</evidence>
<dbReference type="PROSITE" id="PS50966">
    <property type="entry name" value="ZF_SWIM"/>
    <property type="match status" value="1"/>
</dbReference>
<evidence type="ECO:0000313" key="4">
    <source>
        <dbReference type="EMBL" id="RIB02707.1"/>
    </source>
</evidence>
<organism evidence="4 5">
    <name type="scientific">Gigaspora rosea</name>
    <dbReference type="NCBI Taxonomy" id="44941"/>
    <lineage>
        <taxon>Eukaryota</taxon>
        <taxon>Fungi</taxon>
        <taxon>Fungi incertae sedis</taxon>
        <taxon>Mucoromycota</taxon>
        <taxon>Glomeromycotina</taxon>
        <taxon>Glomeromycetes</taxon>
        <taxon>Diversisporales</taxon>
        <taxon>Gigasporaceae</taxon>
        <taxon>Gigaspora</taxon>
    </lineage>
</organism>
<evidence type="ECO:0000259" key="3">
    <source>
        <dbReference type="PROSITE" id="PS50966"/>
    </source>
</evidence>
<dbReference type="GO" id="GO:0003676">
    <property type="term" value="F:nucleic acid binding"/>
    <property type="evidence" value="ECO:0007669"/>
    <property type="project" value="InterPro"/>
</dbReference>
<comment type="caution">
    <text evidence="4">The sequence shown here is derived from an EMBL/GenBank/DDBJ whole genome shotgun (WGS) entry which is preliminary data.</text>
</comment>
<gene>
    <name evidence="4" type="ORF">C2G38_2290428</name>
</gene>
<dbReference type="Proteomes" id="UP000266673">
    <property type="component" value="Unassembled WGS sequence"/>
</dbReference>
<dbReference type="OrthoDB" id="2441179at2759"/>
<name>A0A397U0Z4_9GLOM</name>
<accession>A0A397U0Z4</accession>
<reference evidence="4 5" key="1">
    <citation type="submission" date="2018-06" db="EMBL/GenBank/DDBJ databases">
        <title>Comparative genomics reveals the genomic features of Rhizophagus irregularis, R. cerebriforme, R. diaphanum and Gigaspora rosea, and their symbiotic lifestyle signature.</title>
        <authorList>
            <person name="Morin E."/>
            <person name="San Clemente H."/>
            <person name="Chen E.C.H."/>
            <person name="De La Providencia I."/>
            <person name="Hainaut M."/>
            <person name="Kuo A."/>
            <person name="Kohler A."/>
            <person name="Murat C."/>
            <person name="Tang N."/>
            <person name="Roy S."/>
            <person name="Loubradou J."/>
            <person name="Henrissat B."/>
            <person name="Grigoriev I.V."/>
            <person name="Corradi N."/>
            <person name="Roux C."/>
            <person name="Martin F.M."/>
        </authorList>
    </citation>
    <scope>NUCLEOTIDE SEQUENCE [LARGE SCALE GENOMIC DNA]</scope>
    <source>
        <strain evidence="4 5">DAOM 194757</strain>
    </source>
</reference>
<dbReference type="InterPro" id="IPR001878">
    <property type="entry name" value="Znf_CCHC"/>
</dbReference>
<dbReference type="EMBL" id="QKWP01002616">
    <property type="protein sequence ID" value="RIB02707.1"/>
    <property type="molecule type" value="Genomic_DNA"/>
</dbReference>
<feature type="region of interest" description="Disordered" evidence="2">
    <location>
        <begin position="476"/>
        <end position="495"/>
    </location>
</feature>
<feature type="compositionally biased region" description="Basic residues" evidence="2">
    <location>
        <begin position="481"/>
        <end position="493"/>
    </location>
</feature>
<keyword evidence="5" id="KW-1185">Reference proteome</keyword>
<dbReference type="PANTHER" id="PTHR47718">
    <property type="entry name" value="OS01G0519700 PROTEIN"/>
    <property type="match status" value="1"/>
</dbReference>
<feature type="domain" description="SWIM-type" evidence="3">
    <location>
        <begin position="311"/>
        <end position="343"/>
    </location>
</feature>
<dbReference type="PANTHER" id="PTHR47718:SF17">
    <property type="entry name" value="PROTEIN FAR1-RELATED SEQUENCE 5-LIKE"/>
    <property type="match status" value="1"/>
</dbReference>
<keyword evidence="1" id="KW-0863">Zinc-finger</keyword>
<evidence type="ECO:0000256" key="2">
    <source>
        <dbReference type="SAM" id="MobiDB-lite"/>
    </source>
</evidence>
<dbReference type="STRING" id="44941.A0A397U0Z4"/>
<dbReference type="SMART" id="SM00343">
    <property type="entry name" value="ZnF_C2HC"/>
    <property type="match status" value="2"/>
</dbReference>